<name>A0AAD8XK34_GLOAC</name>
<evidence type="ECO:0000256" key="1">
    <source>
        <dbReference type="SAM" id="MobiDB-lite"/>
    </source>
</evidence>
<feature type="region of interest" description="Disordered" evidence="1">
    <location>
        <begin position="41"/>
        <end position="101"/>
    </location>
</feature>
<organism evidence="2 3">
    <name type="scientific">Glomerella acutata</name>
    <name type="common">Colletotrichum acutatum</name>
    <dbReference type="NCBI Taxonomy" id="27357"/>
    <lineage>
        <taxon>Eukaryota</taxon>
        <taxon>Fungi</taxon>
        <taxon>Dikarya</taxon>
        <taxon>Ascomycota</taxon>
        <taxon>Pezizomycotina</taxon>
        <taxon>Sordariomycetes</taxon>
        <taxon>Hypocreomycetidae</taxon>
        <taxon>Glomerellales</taxon>
        <taxon>Glomerellaceae</taxon>
        <taxon>Colletotrichum</taxon>
        <taxon>Colletotrichum acutatum species complex</taxon>
    </lineage>
</organism>
<dbReference type="GeneID" id="85391368"/>
<dbReference type="Proteomes" id="UP001244207">
    <property type="component" value="Unassembled WGS sequence"/>
</dbReference>
<reference evidence="2" key="1">
    <citation type="submission" date="2021-12" db="EMBL/GenBank/DDBJ databases">
        <title>Comparative genomics, transcriptomics and evolutionary studies reveal genomic signatures of adaptation to plant cell wall in hemibiotrophic fungi.</title>
        <authorList>
            <consortium name="DOE Joint Genome Institute"/>
            <person name="Baroncelli R."/>
            <person name="Diaz J.F."/>
            <person name="Benocci T."/>
            <person name="Peng M."/>
            <person name="Battaglia E."/>
            <person name="Haridas S."/>
            <person name="Andreopoulos W."/>
            <person name="Labutti K."/>
            <person name="Pangilinan J."/>
            <person name="Floch G.L."/>
            <person name="Makela M.R."/>
            <person name="Henrissat B."/>
            <person name="Grigoriev I.V."/>
            <person name="Crouch J.A."/>
            <person name="De Vries R.P."/>
            <person name="Sukno S.A."/>
            <person name="Thon M.R."/>
        </authorList>
    </citation>
    <scope>NUCLEOTIDE SEQUENCE</scope>
    <source>
        <strain evidence="2">CBS 112980</strain>
    </source>
</reference>
<dbReference type="RefSeq" id="XP_060368872.1">
    <property type="nucleotide sequence ID" value="XM_060507469.1"/>
</dbReference>
<feature type="compositionally biased region" description="Polar residues" evidence="1">
    <location>
        <begin position="56"/>
        <end position="71"/>
    </location>
</feature>
<dbReference type="EMBL" id="JAHMHS010000015">
    <property type="protein sequence ID" value="KAK1728817.1"/>
    <property type="molecule type" value="Genomic_DNA"/>
</dbReference>
<protein>
    <submittedName>
        <fullName evidence="2">Uncharacterized protein</fullName>
    </submittedName>
</protein>
<gene>
    <name evidence="2" type="ORF">BDZ83DRAFT_608282</name>
</gene>
<proteinExistence type="predicted"/>
<evidence type="ECO:0000313" key="3">
    <source>
        <dbReference type="Proteomes" id="UP001244207"/>
    </source>
</evidence>
<dbReference type="AlphaFoldDB" id="A0AAD8XK34"/>
<evidence type="ECO:0000313" key="2">
    <source>
        <dbReference type="EMBL" id="KAK1728817.1"/>
    </source>
</evidence>
<sequence length="101" mass="11285">MSLLRIIALRLKHFQKGLASLHEASSSPSRRHQAAIVSIPYAEEPSLNPQEKNHSRPGTVNPGFSSTQDPTIPTAYPPRPHPIWSSPFNPKSQKTHRGREM</sequence>
<keyword evidence="3" id="KW-1185">Reference proteome</keyword>
<comment type="caution">
    <text evidence="2">The sequence shown here is derived from an EMBL/GenBank/DDBJ whole genome shotgun (WGS) entry which is preliminary data.</text>
</comment>
<accession>A0AAD8XK34</accession>